<keyword evidence="3" id="KW-1185">Reference proteome</keyword>
<feature type="domain" description="Knr4/Smi1-like" evidence="1">
    <location>
        <begin position="11"/>
        <end position="127"/>
    </location>
</feature>
<sequence length="133" mass="15417">MKTEITESENSITLADIQNVETEFNFTMPENLKKLYLKYNGGVVGDGYYEINSIKYGQVKIEDTIDSLQITEKHIPREYLPFASTAVGHILCIYIGNDSKKGQIYLFRYDEMEPTFYSKTLEEFFKINSIDDL</sequence>
<dbReference type="AlphaFoldDB" id="A0A511YSG2"/>
<accession>A0A511YSG2</accession>
<dbReference type="RefSeq" id="WP_146944560.1">
    <property type="nucleotide sequence ID" value="NZ_BJYJ01000050.1"/>
</dbReference>
<dbReference type="InterPro" id="IPR037883">
    <property type="entry name" value="Knr4/Smi1-like_sf"/>
</dbReference>
<dbReference type="Pfam" id="PF09346">
    <property type="entry name" value="SMI1_KNR4"/>
    <property type="match status" value="1"/>
</dbReference>
<evidence type="ECO:0000259" key="1">
    <source>
        <dbReference type="SMART" id="SM00860"/>
    </source>
</evidence>
<dbReference type="SMART" id="SM00860">
    <property type="entry name" value="SMI1_KNR4"/>
    <property type="match status" value="1"/>
</dbReference>
<organism evidence="2 3">
    <name type="scientific">Chryseobacterium hagamense</name>
    <dbReference type="NCBI Taxonomy" id="395935"/>
    <lineage>
        <taxon>Bacteria</taxon>
        <taxon>Pseudomonadati</taxon>
        <taxon>Bacteroidota</taxon>
        <taxon>Flavobacteriia</taxon>
        <taxon>Flavobacteriales</taxon>
        <taxon>Weeksellaceae</taxon>
        <taxon>Chryseobacterium group</taxon>
        <taxon>Chryseobacterium</taxon>
    </lineage>
</organism>
<gene>
    <name evidence="2" type="ORF">CHA01nite_38720</name>
</gene>
<name>A0A511YSG2_9FLAO</name>
<proteinExistence type="predicted"/>
<dbReference type="OrthoDB" id="6637351at2"/>
<dbReference type="SUPFAM" id="SSF160631">
    <property type="entry name" value="SMI1/KNR4-like"/>
    <property type="match status" value="1"/>
</dbReference>
<reference evidence="2 3" key="1">
    <citation type="submission" date="2019-07" db="EMBL/GenBank/DDBJ databases">
        <title>Whole genome shotgun sequence of Chryseobacterium hagamense NBRC 105253.</title>
        <authorList>
            <person name="Hosoyama A."/>
            <person name="Uohara A."/>
            <person name="Ohji S."/>
            <person name="Ichikawa N."/>
        </authorList>
    </citation>
    <scope>NUCLEOTIDE SEQUENCE [LARGE SCALE GENOMIC DNA]</scope>
    <source>
        <strain evidence="2 3">NBRC 105253</strain>
    </source>
</reference>
<dbReference type="Gene3D" id="3.40.1580.10">
    <property type="entry name" value="SMI1/KNR4-like"/>
    <property type="match status" value="1"/>
</dbReference>
<dbReference type="InterPro" id="IPR018958">
    <property type="entry name" value="Knr4/Smi1-like_dom"/>
</dbReference>
<dbReference type="Proteomes" id="UP000321863">
    <property type="component" value="Unassembled WGS sequence"/>
</dbReference>
<evidence type="ECO:0000313" key="3">
    <source>
        <dbReference type="Proteomes" id="UP000321863"/>
    </source>
</evidence>
<evidence type="ECO:0000313" key="2">
    <source>
        <dbReference type="EMBL" id="GEN78132.1"/>
    </source>
</evidence>
<comment type="caution">
    <text evidence="2">The sequence shown here is derived from an EMBL/GenBank/DDBJ whole genome shotgun (WGS) entry which is preliminary data.</text>
</comment>
<protein>
    <recommendedName>
        <fullName evidence="1">Knr4/Smi1-like domain-containing protein</fullName>
    </recommendedName>
</protein>
<dbReference type="EMBL" id="BJYJ01000050">
    <property type="protein sequence ID" value="GEN78132.1"/>
    <property type="molecule type" value="Genomic_DNA"/>
</dbReference>